<feature type="transmembrane region" description="Helical" evidence="1">
    <location>
        <begin position="92"/>
        <end position="110"/>
    </location>
</feature>
<feature type="transmembrane region" description="Helical" evidence="1">
    <location>
        <begin position="277"/>
        <end position="295"/>
    </location>
</feature>
<feature type="transmembrane region" description="Helical" evidence="1">
    <location>
        <begin position="240"/>
        <end position="257"/>
    </location>
</feature>
<evidence type="ECO:0000313" key="2">
    <source>
        <dbReference type="EMBL" id="SFU43703.1"/>
    </source>
</evidence>
<dbReference type="OrthoDB" id="9775975at2"/>
<keyword evidence="3" id="KW-1185">Reference proteome</keyword>
<feature type="transmembrane region" description="Helical" evidence="1">
    <location>
        <begin position="316"/>
        <end position="336"/>
    </location>
</feature>
<dbReference type="STRING" id="388950.GCA_001611675_03870"/>
<proteinExistence type="predicted"/>
<keyword evidence="1" id="KW-0812">Transmembrane</keyword>
<sequence>MWQYLYMKLYMNRSHQLDFFRGLFLILILVDHYLTWDNLVMKFTSEFIGWVSAAEAFVFLSGLTAGLVYTYKLADKGEAYIKKAATKRALDIYKYHTILFLLTLLILFSHKPIRLFWMSTFSDIVHEPMLATLKGFLLLYQPLYLDILPMYAVFLLFVPLAIRSFRNGNHLLLLSISFLLYLIGTFELVSPLMGPNFFQVRVNLGYFNLLSWQFLFVIGIFIGFLAYYKKVERLKQNIPLLTVALIITITLFLLKLLDVSFLNFNLGFWTEKGHLRPLRLLNFAAIFTIVTFVSFRFRSWFKYKPINYLGKHSLEVFSFHILLIILFKPFGAYLNSLWKIKLSETTYIYPYSTLLLLVLIPALYVAPIIMKKRSYGPIKLKRPVS</sequence>
<dbReference type="PANTHER" id="PTHR38592">
    <property type="entry name" value="BLL4819 PROTEIN"/>
    <property type="match status" value="1"/>
</dbReference>
<dbReference type="Proteomes" id="UP000182491">
    <property type="component" value="Unassembled WGS sequence"/>
</dbReference>
<feature type="transmembrane region" description="Helical" evidence="1">
    <location>
        <begin position="209"/>
        <end position="228"/>
    </location>
</feature>
<keyword evidence="1" id="KW-0472">Membrane</keyword>
<name>A0A1I7G5K0_9BACT</name>
<evidence type="ECO:0008006" key="4">
    <source>
        <dbReference type="Google" id="ProtNLM"/>
    </source>
</evidence>
<dbReference type="RefSeq" id="WP_068839688.1">
    <property type="nucleotide sequence ID" value="NZ_CP014766.1"/>
</dbReference>
<feature type="transmembrane region" description="Helical" evidence="1">
    <location>
        <begin position="48"/>
        <end position="71"/>
    </location>
</feature>
<gene>
    <name evidence="2" type="ORF">SAMN04487941_0735</name>
</gene>
<organism evidence="2 3">
    <name type="scientific">Pontibacter akesuensis</name>
    <dbReference type="NCBI Taxonomy" id="388950"/>
    <lineage>
        <taxon>Bacteria</taxon>
        <taxon>Pseudomonadati</taxon>
        <taxon>Bacteroidota</taxon>
        <taxon>Cytophagia</taxon>
        <taxon>Cytophagales</taxon>
        <taxon>Hymenobacteraceae</taxon>
        <taxon>Pontibacter</taxon>
    </lineage>
</organism>
<dbReference type="PIRSF" id="PIRSF028704">
    <property type="entry name" value="UPC028704"/>
    <property type="match status" value="1"/>
</dbReference>
<dbReference type="InterPro" id="IPR014550">
    <property type="entry name" value="UCP028704_OpgC"/>
</dbReference>
<feature type="transmembrane region" description="Helical" evidence="1">
    <location>
        <begin position="171"/>
        <end position="189"/>
    </location>
</feature>
<evidence type="ECO:0000313" key="3">
    <source>
        <dbReference type="Proteomes" id="UP000182491"/>
    </source>
</evidence>
<dbReference type="PANTHER" id="PTHR38592:SF3">
    <property type="entry name" value="BLL4819 PROTEIN"/>
    <property type="match status" value="1"/>
</dbReference>
<protein>
    <recommendedName>
        <fullName evidence="4">OpgC protein</fullName>
    </recommendedName>
</protein>
<feature type="transmembrane region" description="Helical" evidence="1">
    <location>
        <begin position="143"/>
        <end position="162"/>
    </location>
</feature>
<evidence type="ECO:0000256" key="1">
    <source>
        <dbReference type="SAM" id="Phobius"/>
    </source>
</evidence>
<feature type="transmembrane region" description="Helical" evidence="1">
    <location>
        <begin position="20"/>
        <end position="36"/>
    </location>
</feature>
<dbReference type="EMBL" id="FPCA01000001">
    <property type="protein sequence ID" value="SFU43703.1"/>
    <property type="molecule type" value="Genomic_DNA"/>
</dbReference>
<feature type="transmembrane region" description="Helical" evidence="1">
    <location>
        <begin position="348"/>
        <end position="370"/>
    </location>
</feature>
<keyword evidence="1" id="KW-1133">Transmembrane helix</keyword>
<reference evidence="3" key="1">
    <citation type="submission" date="2016-10" db="EMBL/GenBank/DDBJ databases">
        <authorList>
            <person name="Varghese N."/>
        </authorList>
    </citation>
    <scope>NUCLEOTIDE SEQUENCE [LARGE SCALE GENOMIC DNA]</scope>
    <source>
        <strain evidence="3">DSM 18820</strain>
    </source>
</reference>
<dbReference type="AlphaFoldDB" id="A0A1I7G5K0"/>
<dbReference type="Pfam" id="PF10129">
    <property type="entry name" value="OpgC_C"/>
    <property type="match status" value="1"/>
</dbReference>
<accession>A0A1I7G5K0</accession>